<protein>
    <submittedName>
        <fullName evidence="1">Uncharacterized protein</fullName>
    </submittedName>
</protein>
<reference evidence="1 2" key="1">
    <citation type="submission" date="2016-06" db="EMBL/GenBank/DDBJ databases">
        <authorList>
            <person name="Kjaerup R.B."/>
            <person name="Dalgaard T.S."/>
            <person name="Juul-Madsen H.R."/>
        </authorList>
    </citation>
    <scope>NUCLEOTIDE SEQUENCE [LARGE SCALE GENOMIC DNA]</scope>
    <source>
        <strain evidence="1">3</strain>
    </source>
</reference>
<evidence type="ECO:0000313" key="1">
    <source>
        <dbReference type="EMBL" id="SBT05432.1"/>
    </source>
</evidence>
<dbReference type="AlphaFoldDB" id="A0A1A8XLZ7"/>
<evidence type="ECO:0000313" key="2">
    <source>
        <dbReference type="Proteomes" id="UP000199169"/>
    </source>
</evidence>
<keyword evidence="2" id="KW-1185">Reference proteome</keyword>
<dbReference type="EMBL" id="FLQX01000096">
    <property type="protein sequence ID" value="SBT05432.1"/>
    <property type="molecule type" value="Genomic_DNA"/>
</dbReference>
<name>A0A1A8XLZ7_9PROT</name>
<sequence length="50" mass="5512">MLALRQERAWQAILSRPMAEALASFPCGKNTLQSVQEISLATLIEGARLK</sequence>
<dbReference type="Proteomes" id="UP000199169">
    <property type="component" value="Unassembled WGS sequence"/>
</dbReference>
<proteinExistence type="predicted"/>
<accession>A0A1A8XLZ7</accession>
<organism evidence="1 2">
    <name type="scientific">Candidatus Accumulibacter aalborgensis</name>
    <dbReference type="NCBI Taxonomy" id="1860102"/>
    <lineage>
        <taxon>Bacteria</taxon>
        <taxon>Pseudomonadati</taxon>
        <taxon>Pseudomonadota</taxon>
        <taxon>Betaproteobacteria</taxon>
        <taxon>Candidatus Accumulibacter</taxon>
    </lineage>
</organism>
<gene>
    <name evidence="1" type="ORF">ACCAA_210019</name>
</gene>